<dbReference type="NCBIfam" id="TIGR00277">
    <property type="entry name" value="HDIG"/>
    <property type="match status" value="1"/>
</dbReference>
<dbReference type="EMBL" id="BMAQ01000003">
    <property type="protein sequence ID" value="GFR37146.1"/>
    <property type="molecule type" value="Genomic_DNA"/>
</dbReference>
<gene>
    <name evidence="2" type="ORF">PRECH8_04420</name>
</gene>
<dbReference type="PANTHER" id="PTHR43155">
    <property type="entry name" value="CYCLIC DI-GMP PHOSPHODIESTERASE PA4108-RELATED"/>
    <property type="match status" value="1"/>
</dbReference>
<evidence type="ECO:0000259" key="1">
    <source>
        <dbReference type="PROSITE" id="PS51832"/>
    </source>
</evidence>
<protein>
    <recommendedName>
        <fullName evidence="1">HD-GYP domain-containing protein</fullName>
    </recommendedName>
</protein>
<evidence type="ECO:0000313" key="3">
    <source>
        <dbReference type="Proteomes" id="UP000654993"/>
    </source>
</evidence>
<dbReference type="PROSITE" id="PS51832">
    <property type="entry name" value="HD_GYP"/>
    <property type="match status" value="1"/>
</dbReference>
<dbReference type="AlphaFoldDB" id="A0A916VFA1"/>
<dbReference type="SUPFAM" id="SSF109604">
    <property type="entry name" value="HD-domain/PDEase-like"/>
    <property type="match status" value="1"/>
</dbReference>
<dbReference type="SMART" id="SM00471">
    <property type="entry name" value="HDc"/>
    <property type="match status" value="1"/>
</dbReference>
<name>A0A916VFA1_9BACL</name>
<organism evidence="2 3">
    <name type="scientific">Insulibacter thermoxylanivorax</name>
    <dbReference type="NCBI Taxonomy" id="2749268"/>
    <lineage>
        <taxon>Bacteria</taxon>
        <taxon>Bacillati</taxon>
        <taxon>Bacillota</taxon>
        <taxon>Bacilli</taxon>
        <taxon>Bacillales</taxon>
        <taxon>Paenibacillaceae</taxon>
        <taxon>Insulibacter</taxon>
    </lineage>
</organism>
<dbReference type="Gene3D" id="1.10.3210.10">
    <property type="entry name" value="Hypothetical protein af1432"/>
    <property type="match status" value="1"/>
</dbReference>
<feature type="domain" description="HD-GYP" evidence="1">
    <location>
        <begin position="99"/>
        <end position="295"/>
    </location>
</feature>
<comment type="caution">
    <text evidence="2">The sequence shown here is derived from an EMBL/GenBank/DDBJ whole genome shotgun (WGS) entry which is preliminary data.</text>
</comment>
<evidence type="ECO:0000313" key="2">
    <source>
        <dbReference type="EMBL" id="GFR37146.1"/>
    </source>
</evidence>
<dbReference type="PANTHER" id="PTHR43155:SF2">
    <property type="entry name" value="CYCLIC DI-GMP PHOSPHODIESTERASE PA4108"/>
    <property type="match status" value="1"/>
</dbReference>
<dbReference type="CDD" id="cd00077">
    <property type="entry name" value="HDc"/>
    <property type="match status" value="1"/>
</dbReference>
<dbReference type="Proteomes" id="UP000654993">
    <property type="component" value="Unassembled WGS sequence"/>
</dbReference>
<reference evidence="2" key="1">
    <citation type="submission" date="2020-08" db="EMBL/GenBank/DDBJ databases">
        <authorList>
            <person name="Uke A."/>
            <person name="Chhe C."/>
            <person name="Baramee S."/>
            <person name="Kosugi A."/>
        </authorList>
    </citation>
    <scope>NUCLEOTIDE SEQUENCE</scope>
    <source>
        <strain evidence="2">DA-C8</strain>
    </source>
</reference>
<dbReference type="RefSeq" id="WP_200965434.1">
    <property type="nucleotide sequence ID" value="NZ_BMAQ01000003.1"/>
</dbReference>
<keyword evidence="3" id="KW-1185">Reference proteome</keyword>
<sequence length="336" mass="38633">MILADAIGKRTRRDIFNDRGILLIPRHVIILEEHLDILYNHGVYLNEDDLADPDEKLTFNTQQELDESVKMACSYFEDIRMTKKVPLAELRQDVLPVIQEACSESTLYDLFTSLQAKDDYTYRHNIAVGTFANMLGSWLGLDKQELLQLTTAALLHDVGKMLIPEEILNKPDKLTDEEYEEMKEHTIYGYELLKQTTGINHRQALVALQHHERLDGSGYPHGIKGDQIDLFSRIVAVADVFHAMTSQRVYREPSPFYEVLLQMSDDTYGALDPKITNIFIEKLMYTLIGQQVILTDDRQGIILMVNAHDPIRPLVQVEDEYVDLSKDYSIHIKQVL</sequence>
<reference evidence="2" key="2">
    <citation type="journal article" date="2021" name="Data Brief">
        <title>Draft genome sequence data of the facultative, thermophilic, xylanolytic bacterium Paenibacillus sp. strain DA-C8.</title>
        <authorList>
            <person name="Chhe C."/>
            <person name="Uke A."/>
            <person name="Baramee S."/>
            <person name="Ungkulpasvich U."/>
            <person name="Tachaapaikoon C."/>
            <person name="Pason P."/>
            <person name="Waeonukul R."/>
            <person name="Ratanakhanokchai K."/>
            <person name="Kosugi A."/>
        </authorList>
    </citation>
    <scope>NUCLEOTIDE SEQUENCE</scope>
    <source>
        <strain evidence="2">DA-C8</strain>
    </source>
</reference>
<dbReference type="InterPro" id="IPR037522">
    <property type="entry name" value="HD_GYP_dom"/>
</dbReference>
<dbReference type="InterPro" id="IPR006675">
    <property type="entry name" value="HDIG_dom"/>
</dbReference>
<proteinExistence type="predicted"/>
<dbReference type="InterPro" id="IPR003607">
    <property type="entry name" value="HD/PDEase_dom"/>
</dbReference>
<accession>A0A916VFA1</accession>
<dbReference type="Pfam" id="PF13487">
    <property type="entry name" value="HD_5"/>
    <property type="match status" value="1"/>
</dbReference>